<evidence type="ECO:0000313" key="2">
    <source>
        <dbReference type="WBParaSite" id="ES5_v2.g23386.t1"/>
    </source>
</evidence>
<name>A0AC34G1A6_9BILA</name>
<organism evidence="1 2">
    <name type="scientific">Panagrolaimus sp. ES5</name>
    <dbReference type="NCBI Taxonomy" id="591445"/>
    <lineage>
        <taxon>Eukaryota</taxon>
        <taxon>Metazoa</taxon>
        <taxon>Ecdysozoa</taxon>
        <taxon>Nematoda</taxon>
        <taxon>Chromadorea</taxon>
        <taxon>Rhabditida</taxon>
        <taxon>Tylenchina</taxon>
        <taxon>Panagrolaimomorpha</taxon>
        <taxon>Panagrolaimoidea</taxon>
        <taxon>Panagrolaimidae</taxon>
        <taxon>Panagrolaimus</taxon>
    </lineage>
</organism>
<protein>
    <submittedName>
        <fullName evidence="2">Lipid-binding serum glycoprotein C-terminal domain-containing protein</fullName>
    </submittedName>
</protein>
<proteinExistence type="predicted"/>
<evidence type="ECO:0000313" key="1">
    <source>
        <dbReference type="Proteomes" id="UP000887579"/>
    </source>
</evidence>
<dbReference type="WBParaSite" id="ES5_v2.g23386.t1">
    <property type="protein sequence ID" value="ES5_v2.g23386.t1"/>
    <property type="gene ID" value="ES5_v2.g23386"/>
</dbReference>
<sequence>MAADILHWFRTILGKAMKRKVEETYCKMISEKLLPWLQYQITKFPGYLEINFGENIKLSQSLHSIAMTSTHIDLRMKNKFITNGHLIETLSTLPSSIPNNDLESLYNQKMMELFIDEPTLQEVVSAAHFSDQFKANITSPFLKTECEMLCLGTLFPELGAELGPTSLIVEVKTLAAPIIRLFEKRAFVFLNASVEIFDSNNVKKNINNTYNNSTNNKIENDIIDNNVDITNPILMDPVISIEVSGEAELFLVIDNRKLEGKLRLRNTKAIVMESKLSDMSQKTVGFIVNLSTPFVEDAIHLFLGNGIPLHEFFKINSENETLSVHEGFIKIETDLKLDNSFDF</sequence>
<accession>A0AC34G1A6</accession>
<dbReference type="Proteomes" id="UP000887579">
    <property type="component" value="Unplaced"/>
</dbReference>
<reference evidence="2" key="1">
    <citation type="submission" date="2022-11" db="UniProtKB">
        <authorList>
            <consortium name="WormBaseParasite"/>
        </authorList>
    </citation>
    <scope>IDENTIFICATION</scope>
</reference>